<sequence length="63" mass="6667">MTLKMTVEVTTLADLGRAVELMKGAGVDVESTGFTFSRRHGGSLIIIEPKGEEDGESEPSGDL</sequence>
<evidence type="ECO:0000313" key="1">
    <source>
        <dbReference type="EMBL" id="KKN74376.1"/>
    </source>
</evidence>
<accession>A0A0F9VLM1</accession>
<dbReference type="AlphaFoldDB" id="A0A0F9VLM1"/>
<comment type="caution">
    <text evidence="1">The sequence shown here is derived from an EMBL/GenBank/DDBJ whole genome shotgun (WGS) entry which is preliminary data.</text>
</comment>
<reference evidence="1" key="1">
    <citation type="journal article" date="2015" name="Nature">
        <title>Complex archaea that bridge the gap between prokaryotes and eukaryotes.</title>
        <authorList>
            <person name="Spang A."/>
            <person name="Saw J.H."/>
            <person name="Jorgensen S.L."/>
            <person name="Zaremba-Niedzwiedzka K."/>
            <person name="Martijn J."/>
            <person name="Lind A.E."/>
            <person name="van Eijk R."/>
            <person name="Schleper C."/>
            <person name="Guy L."/>
            <person name="Ettema T.J."/>
        </authorList>
    </citation>
    <scope>NUCLEOTIDE SEQUENCE</scope>
</reference>
<gene>
    <name evidence="1" type="ORF">LCGC14_0391770</name>
</gene>
<protein>
    <submittedName>
        <fullName evidence="1">Uncharacterized protein</fullName>
    </submittedName>
</protein>
<organism evidence="1">
    <name type="scientific">marine sediment metagenome</name>
    <dbReference type="NCBI Taxonomy" id="412755"/>
    <lineage>
        <taxon>unclassified sequences</taxon>
        <taxon>metagenomes</taxon>
        <taxon>ecological metagenomes</taxon>
    </lineage>
</organism>
<proteinExistence type="predicted"/>
<dbReference type="EMBL" id="LAZR01000328">
    <property type="protein sequence ID" value="KKN74376.1"/>
    <property type="molecule type" value="Genomic_DNA"/>
</dbReference>
<name>A0A0F9VLM1_9ZZZZ</name>